<organism evidence="1">
    <name type="scientific">marine sediment metagenome</name>
    <dbReference type="NCBI Taxonomy" id="412755"/>
    <lineage>
        <taxon>unclassified sequences</taxon>
        <taxon>metagenomes</taxon>
        <taxon>ecological metagenomes</taxon>
    </lineage>
</organism>
<sequence>MNLHKDKQFAQKHGPDAKPDMLLKNEIINRAKENKIPCAVAFEIAKELQVSADAVGMTVDLINYRLVKCQLGLFGYQPKKKIVKPQNKVSEDLKDAISDALVQGRLSCKNAWDIASRFEVHKMKVSGACEAMGVKIKHCQLGAF</sequence>
<dbReference type="AlphaFoldDB" id="X0XD30"/>
<protein>
    <submittedName>
        <fullName evidence="1">Uncharacterized protein</fullName>
    </submittedName>
</protein>
<accession>X0XD30</accession>
<dbReference type="EMBL" id="BARS01048140">
    <property type="protein sequence ID" value="GAG33332.1"/>
    <property type="molecule type" value="Genomic_DNA"/>
</dbReference>
<evidence type="ECO:0000313" key="1">
    <source>
        <dbReference type="EMBL" id="GAG33332.1"/>
    </source>
</evidence>
<comment type="caution">
    <text evidence="1">The sequence shown here is derived from an EMBL/GenBank/DDBJ whole genome shotgun (WGS) entry which is preliminary data.</text>
</comment>
<reference evidence="1" key="1">
    <citation type="journal article" date="2014" name="Front. Microbiol.">
        <title>High frequency of phylogenetically diverse reductive dehalogenase-homologous genes in deep subseafloor sedimentary metagenomes.</title>
        <authorList>
            <person name="Kawai M."/>
            <person name="Futagami T."/>
            <person name="Toyoda A."/>
            <person name="Takaki Y."/>
            <person name="Nishi S."/>
            <person name="Hori S."/>
            <person name="Arai W."/>
            <person name="Tsubouchi T."/>
            <person name="Morono Y."/>
            <person name="Uchiyama I."/>
            <person name="Ito T."/>
            <person name="Fujiyama A."/>
            <person name="Inagaki F."/>
            <person name="Takami H."/>
        </authorList>
    </citation>
    <scope>NUCLEOTIDE SEQUENCE</scope>
    <source>
        <strain evidence="1">Expedition CK06-06</strain>
    </source>
</reference>
<gene>
    <name evidence="1" type="ORF">S01H1_72212</name>
</gene>
<name>X0XD30_9ZZZZ</name>
<proteinExistence type="predicted"/>